<keyword evidence="11" id="KW-1185">Reference proteome</keyword>
<name>A0A521CU86_9BACT</name>
<comment type="similarity">
    <text evidence="3">Belongs to the ATPase gamma chain family.</text>
</comment>
<evidence type="ECO:0000256" key="5">
    <source>
        <dbReference type="ARBA" id="ARBA00022781"/>
    </source>
</evidence>
<evidence type="ECO:0000256" key="3">
    <source>
        <dbReference type="ARBA" id="ARBA00007681"/>
    </source>
</evidence>
<dbReference type="Proteomes" id="UP000317593">
    <property type="component" value="Unassembled WGS sequence"/>
</dbReference>
<comment type="function">
    <text evidence="1">Produces ATP from ADP in the presence of a proton gradient across the membrane. The gamma chain is believed to be important in regulating ATPase activity and the flow of protons through the CF(0) complex.</text>
</comment>
<dbReference type="AlphaFoldDB" id="A0A521CU86"/>
<dbReference type="PANTHER" id="PTHR11693:SF22">
    <property type="entry name" value="ATP SYNTHASE SUBUNIT GAMMA, MITOCHONDRIAL"/>
    <property type="match status" value="1"/>
</dbReference>
<keyword evidence="4" id="KW-0813">Transport</keyword>
<comment type="subcellular location">
    <subcellularLocation>
        <location evidence="2">Membrane</location>
        <topology evidence="2">Peripheral membrane protein</topology>
    </subcellularLocation>
</comment>
<evidence type="ECO:0000313" key="11">
    <source>
        <dbReference type="Proteomes" id="UP000317593"/>
    </source>
</evidence>
<keyword evidence="9" id="KW-0066">ATP synthesis</keyword>
<dbReference type="PRINTS" id="PR00126">
    <property type="entry name" value="ATPASEGAMMA"/>
</dbReference>
<dbReference type="InterPro" id="IPR035968">
    <property type="entry name" value="ATP_synth_F1_ATPase_gsu"/>
</dbReference>
<dbReference type="SUPFAM" id="SSF52943">
    <property type="entry name" value="ATP synthase (F1-ATPase), gamma subunit"/>
    <property type="match status" value="1"/>
</dbReference>
<dbReference type="GO" id="GO:0045259">
    <property type="term" value="C:proton-transporting ATP synthase complex"/>
    <property type="evidence" value="ECO:0007669"/>
    <property type="project" value="UniProtKB-KW"/>
</dbReference>
<evidence type="ECO:0000256" key="6">
    <source>
        <dbReference type="ARBA" id="ARBA00023065"/>
    </source>
</evidence>
<organism evidence="10 11">
    <name type="scientific">Fodinibius sediminis</name>
    <dbReference type="NCBI Taxonomy" id="1214077"/>
    <lineage>
        <taxon>Bacteria</taxon>
        <taxon>Pseudomonadati</taxon>
        <taxon>Balneolota</taxon>
        <taxon>Balneolia</taxon>
        <taxon>Balneolales</taxon>
        <taxon>Balneolaceae</taxon>
        <taxon>Fodinibius</taxon>
    </lineage>
</organism>
<keyword evidence="8" id="KW-0139">CF(1)</keyword>
<dbReference type="PANTHER" id="PTHR11693">
    <property type="entry name" value="ATP SYNTHASE GAMMA CHAIN"/>
    <property type="match status" value="1"/>
</dbReference>
<dbReference type="Gene3D" id="1.10.287.80">
    <property type="entry name" value="ATP synthase, gamma subunit, helix hairpin domain"/>
    <property type="match status" value="1"/>
</dbReference>
<evidence type="ECO:0000256" key="4">
    <source>
        <dbReference type="ARBA" id="ARBA00022448"/>
    </source>
</evidence>
<dbReference type="GO" id="GO:0046933">
    <property type="term" value="F:proton-transporting ATP synthase activity, rotational mechanism"/>
    <property type="evidence" value="ECO:0007669"/>
    <property type="project" value="InterPro"/>
</dbReference>
<dbReference type="OrthoDB" id="9812769at2"/>
<gene>
    <name evidence="10" type="ORF">SAMN06265218_107127</name>
</gene>
<dbReference type="RefSeq" id="WP_142714373.1">
    <property type="nucleotide sequence ID" value="NZ_FXTH01000007.1"/>
</dbReference>
<evidence type="ECO:0000256" key="9">
    <source>
        <dbReference type="ARBA" id="ARBA00023310"/>
    </source>
</evidence>
<evidence type="ECO:0000256" key="8">
    <source>
        <dbReference type="ARBA" id="ARBA00023196"/>
    </source>
</evidence>
<dbReference type="Pfam" id="PF00231">
    <property type="entry name" value="ATP-synt"/>
    <property type="match status" value="1"/>
</dbReference>
<dbReference type="Gene3D" id="3.40.1380.10">
    <property type="match status" value="1"/>
</dbReference>
<dbReference type="CDD" id="cd12151">
    <property type="entry name" value="F1-ATPase_gamma"/>
    <property type="match status" value="1"/>
</dbReference>
<evidence type="ECO:0000256" key="2">
    <source>
        <dbReference type="ARBA" id="ARBA00004170"/>
    </source>
</evidence>
<keyword evidence="5" id="KW-0375">Hydrogen ion transport</keyword>
<evidence type="ECO:0000256" key="1">
    <source>
        <dbReference type="ARBA" id="ARBA00003456"/>
    </source>
</evidence>
<keyword evidence="6" id="KW-0406">Ion transport</keyword>
<evidence type="ECO:0000313" key="10">
    <source>
        <dbReference type="EMBL" id="SMO62983.1"/>
    </source>
</evidence>
<sequence length="294" mass="33531">MQTVEYFRRKLQNAGDLQSIVHTMKVLASVSIRQFERAAESLGEYYRTIEMGLQIVMNPVFQEEFPYMGGQKKRETAIIVLGSGQGLCGSFDEQIFDFTSRQLKEQKVEDPLFLVLGERVAARLDASRVEGVFDLPGSVAGLNKVAIELLTALESLRREKSIGQVLILHHKPIKQGRYVPRMQLLLPLDRHWLNRLAAKEWPTNNIPQYSMKAGALFSQLVNQYLLVSLYRAMAESLAAEHMSRLNAMSMAEKKIEERLLKLHNQYARERQNAITDELLDILSGYLAVKGEDEY</sequence>
<dbReference type="InterPro" id="IPR000131">
    <property type="entry name" value="ATP_synth_F1_gsu"/>
</dbReference>
<reference evidence="10 11" key="1">
    <citation type="submission" date="2017-05" db="EMBL/GenBank/DDBJ databases">
        <authorList>
            <person name="Varghese N."/>
            <person name="Submissions S."/>
        </authorList>
    </citation>
    <scope>NUCLEOTIDE SEQUENCE [LARGE SCALE GENOMIC DNA]</scope>
    <source>
        <strain evidence="10 11">DSM 21194</strain>
    </source>
</reference>
<keyword evidence="7" id="KW-0472">Membrane</keyword>
<proteinExistence type="inferred from homology"/>
<accession>A0A521CU86</accession>
<evidence type="ECO:0000256" key="7">
    <source>
        <dbReference type="ARBA" id="ARBA00023136"/>
    </source>
</evidence>
<protein>
    <submittedName>
        <fullName evidence="10">F-type H+-transporting ATPase subunit gamma</fullName>
    </submittedName>
</protein>
<dbReference type="EMBL" id="FXTH01000007">
    <property type="protein sequence ID" value="SMO62983.1"/>
    <property type="molecule type" value="Genomic_DNA"/>
</dbReference>